<dbReference type="PANTHER" id="PTHR33374">
    <property type="entry name" value="ARABINOGALACTAN PROTEIN 20"/>
    <property type="match status" value="1"/>
</dbReference>
<evidence type="ECO:0000313" key="4">
    <source>
        <dbReference type="Proteomes" id="UP000796880"/>
    </source>
</evidence>
<name>A0A8K0DLZ0_9ROSA</name>
<feature type="signal peptide" evidence="2">
    <location>
        <begin position="1"/>
        <end position="27"/>
    </location>
</feature>
<reference evidence="3" key="1">
    <citation type="submission" date="2020-03" db="EMBL/GenBank/DDBJ databases">
        <title>A high-quality chromosome-level genome assembly of a woody plant with both climbing and erect habits, Rhamnella rubrinervis.</title>
        <authorList>
            <person name="Lu Z."/>
            <person name="Yang Y."/>
            <person name="Zhu X."/>
            <person name="Sun Y."/>
        </authorList>
    </citation>
    <scope>NUCLEOTIDE SEQUENCE</scope>
    <source>
        <strain evidence="3">BYM</strain>
        <tissue evidence="3">Leaf</tissue>
    </source>
</reference>
<dbReference type="InterPro" id="IPR009424">
    <property type="entry name" value="AGP16/20/22/41"/>
</dbReference>
<proteinExistence type="predicted"/>
<sequence>MAASNMSMGVVAVIALIYAVVMPMARAGFPSPAPSPAPGSTSDGAILDQAVAYILMFVALVLTYLIH</sequence>
<feature type="transmembrane region" description="Helical" evidence="1">
    <location>
        <begin position="49"/>
        <end position="66"/>
    </location>
</feature>
<keyword evidence="1" id="KW-1133">Transmembrane helix</keyword>
<evidence type="ECO:0000256" key="1">
    <source>
        <dbReference type="SAM" id="Phobius"/>
    </source>
</evidence>
<dbReference type="Pfam" id="PF06376">
    <property type="entry name" value="AGP"/>
    <property type="match status" value="1"/>
</dbReference>
<evidence type="ECO:0000256" key="2">
    <source>
        <dbReference type="SAM" id="SignalP"/>
    </source>
</evidence>
<comment type="caution">
    <text evidence="3">The sequence shown here is derived from an EMBL/GenBank/DDBJ whole genome shotgun (WGS) entry which is preliminary data.</text>
</comment>
<evidence type="ECO:0000313" key="3">
    <source>
        <dbReference type="EMBL" id="KAF3432876.1"/>
    </source>
</evidence>
<protein>
    <recommendedName>
        <fullName evidence="5">Arabinogalactan protein</fullName>
    </recommendedName>
</protein>
<keyword evidence="1" id="KW-0812">Transmembrane</keyword>
<keyword evidence="1" id="KW-0472">Membrane</keyword>
<keyword evidence="2" id="KW-0732">Signal</keyword>
<gene>
    <name evidence="3" type="ORF">FNV43_RR23978</name>
</gene>
<keyword evidence="4" id="KW-1185">Reference proteome</keyword>
<feature type="chain" id="PRO_5035479431" description="Arabinogalactan protein" evidence="2">
    <location>
        <begin position="28"/>
        <end position="67"/>
    </location>
</feature>
<dbReference type="Proteomes" id="UP000796880">
    <property type="component" value="Unassembled WGS sequence"/>
</dbReference>
<dbReference type="EMBL" id="VOIH02000011">
    <property type="protein sequence ID" value="KAF3432876.1"/>
    <property type="molecule type" value="Genomic_DNA"/>
</dbReference>
<dbReference type="AlphaFoldDB" id="A0A8K0DLZ0"/>
<organism evidence="3 4">
    <name type="scientific">Rhamnella rubrinervis</name>
    <dbReference type="NCBI Taxonomy" id="2594499"/>
    <lineage>
        <taxon>Eukaryota</taxon>
        <taxon>Viridiplantae</taxon>
        <taxon>Streptophyta</taxon>
        <taxon>Embryophyta</taxon>
        <taxon>Tracheophyta</taxon>
        <taxon>Spermatophyta</taxon>
        <taxon>Magnoliopsida</taxon>
        <taxon>eudicotyledons</taxon>
        <taxon>Gunneridae</taxon>
        <taxon>Pentapetalae</taxon>
        <taxon>rosids</taxon>
        <taxon>fabids</taxon>
        <taxon>Rosales</taxon>
        <taxon>Rhamnaceae</taxon>
        <taxon>rhamnoid group</taxon>
        <taxon>Rhamneae</taxon>
        <taxon>Rhamnella</taxon>
    </lineage>
</organism>
<evidence type="ECO:0008006" key="5">
    <source>
        <dbReference type="Google" id="ProtNLM"/>
    </source>
</evidence>
<accession>A0A8K0DLZ0</accession>